<dbReference type="GO" id="GO:0004713">
    <property type="term" value="F:protein tyrosine kinase activity"/>
    <property type="evidence" value="ECO:0007669"/>
    <property type="project" value="InterPro"/>
</dbReference>
<dbReference type="PANTHER" id="PTHR24359">
    <property type="entry name" value="SERINE/THREONINE-PROTEIN KINASE SBK1"/>
    <property type="match status" value="1"/>
</dbReference>
<dbReference type="GO" id="GO:0004674">
    <property type="term" value="F:protein serine/threonine kinase activity"/>
    <property type="evidence" value="ECO:0007669"/>
    <property type="project" value="TreeGrafter"/>
</dbReference>
<feature type="domain" description="Protein kinase" evidence="2">
    <location>
        <begin position="29"/>
        <end position="294"/>
    </location>
</feature>
<sequence>METSLKRSATISRVRELQLPWTEDIELEYDVLREIGSGDYGKVSLAKHKSTSTEVALKAVPKATTPLRDFLIEFHYSYFLSPHPCILDTYDVSFETPNFYYFAQEVAPLGDLWQVIEQEGGLEEAELKIVLQQIVPALEFMHSKDLVHRDVRAENILLFTRDLRKVKLTDFGLTRRAGTLVKKRTRSLPTCPPEIWEMVNLEGYHVELGSDVWQIAMFIFIALTARFPWDKADITDVRFNEFIEWQKRKTTRTPREFKRFTPRLLRMFRRLMEQKPSKRYEITEVNKYYADRWMPVRQGSRFDLSIEDSPGQSGANPNLLSPTYQAEFLSAQRKNSYKVEWNIASLKGNNAFLQIGLKNKPGLHGIPAKRTTRHSALFICPHNHW</sequence>
<dbReference type="InterPro" id="IPR017441">
    <property type="entry name" value="Protein_kinase_ATP_BS"/>
</dbReference>
<protein>
    <recommendedName>
        <fullName evidence="2">Protein kinase domain-containing protein</fullName>
    </recommendedName>
</protein>
<dbReference type="FunCoup" id="A0A1V9XU44">
    <property type="interactions" value="2"/>
</dbReference>
<dbReference type="PROSITE" id="PS50011">
    <property type="entry name" value="PROTEIN_KINASE_DOM"/>
    <property type="match status" value="1"/>
</dbReference>
<keyword evidence="1" id="KW-0067">ATP-binding</keyword>
<reference evidence="3 4" key="1">
    <citation type="journal article" date="2017" name="Gigascience">
        <title>Draft genome of the honey bee ectoparasitic mite, Tropilaelaps mercedesae, is shaped by the parasitic life history.</title>
        <authorList>
            <person name="Dong X."/>
            <person name="Armstrong S.D."/>
            <person name="Xia D."/>
            <person name="Makepeace B.L."/>
            <person name="Darby A.C."/>
            <person name="Kadowaki T."/>
        </authorList>
    </citation>
    <scope>NUCLEOTIDE SEQUENCE [LARGE SCALE GENOMIC DNA]</scope>
    <source>
        <strain evidence="3">Wuxi-XJTLU</strain>
    </source>
</reference>
<dbReference type="AlphaFoldDB" id="A0A1V9XU44"/>
<keyword evidence="1" id="KW-0547">Nucleotide-binding</keyword>
<dbReference type="InParanoid" id="A0A1V9XU44"/>
<dbReference type="Pfam" id="PF00069">
    <property type="entry name" value="Pkinase"/>
    <property type="match status" value="1"/>
</dbReference>
<accession>A0A1V9XU44</accession>
<evidence type="ECO:0000259" key="2">
    <source>
        <dbReference type="PROSITE" id="PS50011"/>
    </source>
</evidence>
<dbReference type="SMART" id="SM00219">
    <property type="entry name" value="TyrKc"/>
    <property type="match status" value="1"/>
</dbReference>
<dbReference type="Proteomes" id="UP000192247">
    <property type="component" value="Unassembled WGS sequence"/>
</dbReference>
<dbReference type="PROSITE" id="PS00107">
    <property type="entry name" value="PROTEIN_KINASE_ATP"/>
    <property type="match status" value="1"/>
</dbReference>
<dbReference type="PANTHER" id="PTHR24359:SF1">
    <property type="entry name" value="INHIBITOR OF NUCLEAR FACTOR KAPPA-B KINASE EPSILON SUBUNIT HOMOLOG 1-RELATED"/>
    <property type="match status" value="1"/>
</dbReference>
<dbReference type="InterPro" id="IPR020635">
    <property type="entry name" value="Tyr_kinase_cat_dom"/>
</dbReference>
<evidence type="ECO:0000256" key="1">
    <source>
        <dbReference type="PROSITE-ProRule" id="PRU10141"/>
    </source>
</evidence>
<evidence type="ECO:0000313" key="3">
    <source>
        <dbReference type="EMBL" id="OQR77010.1"/>
    </source>
</evidence>
<keyword evidence="4" id="KW-1185">Reference proteome</keyword>
<comment type="caution">
    <text evidence="3">The sequence shown here is derived from an EMBL/GenBank/DDBJ whole genome shotgun (WGS) entry which is preliminary data.</text>
</comment>
<dbReference type="InterPro" id="IPR000719">
    <property type="entry name" value="Prot_kinase_dom"/>
</dbReference>
<proteinExistence type="predicted"/>
<dbReference type="Gene3D" id="1.10.510.10">
    <property type="entry name" value="Transferase(Phosphotransferase) domain 1"/>
    <property type="match status" value="1"/>
</dbReference>
<evidence type="ECO:0000313" key="4">
    <source>
        <dbReference type="Proteomes" id="UP000192247"/>
    </source>
</evidence>
<dbReference type="PROSITE" id="PS00109">
    <property type="entry name" value="PROTEIN_KINASE_TYR"/>
    <property type="match status" value="1"/>
</dbReference>
<dbReference type="InterPro" id="IPR011009">
    <property type="entry name" value="Kinase-like_dom_sf"/>
</dbReference>
<dbReference type="OrthoDB" id="6513151at2759"/>
<dbReference type="InterPro" id="IPR008266">
    <property type="entry name" value="Tyr_kinase_AS"/>
</dbReference>
<dbReference type="GO" id="GO:0005524">
    <property type="term" value="F:ATP binding"/>
    <property type="evidence" value="ECO:0007669"/>
    <property type="project" value="UniProtKB-UniRule"/>
</dbReference>
<organism evidence="3 4">
    <name type="scientific">Tropilaelaps mercedesae</name>
    <dbReference type="NCBI Taxonomy" id="418985"/>
    <lineage>
        <taxon>Eukaryota</taxon>
        <taxon>Metazoa</taxon>
        <taxon>Ecdysozoa</taxon>
        <taxon>Arthropoda</taxon>
        <taxon>Chelicerata</taxon>
        <taxon>Arachnida</taxon>
        <taxon>Acari</taxon>
        <taxon>Parasitiformes</taxon>
        <taxon>Mesostigmata</taxon>
        <taxon>Gamasina</taxon>
        <taxon>Dermanyssoidea</taxon>
        <taxon>Laelapidae</taxon>
        <taxon>Tropilaelaps</taxon>
    </lineage>
</organism>
<gene>
    <name evidence="3" type="ORF">BIW11_07399</name>
</gene>
<dbReference type="EMBL" id="MNPL01004054">
    <property type="protein sequence ID" value="OQR77010.1"/>
    <property type="molecule type" value="Genomic_DNA"/>
</dbReference>
<name>A0A1V9XU44_9ACAR</name>
<feature type="binding site" evidence="1">
    <location>
        <position position="58"/>
    </location>
    <ligand>
        <name>ATP</name>
        <dbReference type="ChEBI" id="CHEBI:30616"/>
    </ligand>
</feature>
<dbReference type="SUPFAM" id="SSF56112">
    <property type="entry name" value="Protein kinase-like (PK-like)"/>
    <property type="match status" value="1"/>
</dbReference>